<dbReference type="Pfam" id="PF20237">
    <property type="entry name" value="DUF6594"/>
    <property type="match status" value="1"/>
</dbReference>
<protein>
    <recommendedName>
        <fullName evidence="2">DUF6594 domain-containing protein</fullName>
    </recommendedName>
</protein>
<keyword evidence="1" id="KW-0812">Transmembrane</keyword>
<evidence type="ECO:0000256" key="1">
    <source>
        <dbReference type="SAM" id="Phobius"/>
    </source>
</evidence>
<gene>
    <name evidence="3" type="ORF">EI97DRAFT_454409</name>
</gene>
<sequence>MANSTYGTPASDMPLNPADEPEFYEKGYPSLAYFFSNNPRYLHLRRFSGLSIRLLLYRQCELVHLEKQLLGMDKSNISSIEGRRSRYHIDYAATLTDPHGSKFRNLVTDIRNRLKEYEEDLIRFEKLGLKGFDMAKVKVVQDWLDHPELGALILDGQDRDIWGTGAKPDGHALDIIQVVKESESSPASKYLQDGLSRWSSWTGKWLTLFSTWQMKKPDKHNWHIQSRSSFQGLSLTIGSVLTSVLVYGAIISLNFVSGKAFNIVVAILVPLLISLCGLGFVNQKSIATWSMLGT</sequence>
<keyword evidence="4" id="KW-1185">Reference proteome</keyword>
<feature type="transmembrane region" description="Helical" evidence="1">
    <location>
        <begin position="233"/>
        <end position="255"/>
    </location>
</feature>
<dbReference type="AlphaFoldDB" id="A0A6A6JZC7"/>
<dbReference type="OrthoDB" id="3795595at2759"/>
<dbReference type="Proteomes" id="UP000800097">
    <property type="component" value="Unassembled WGS sequence"/>
</dbReference>
<name>A0A6A6JZC7_WESOR</name>
<evidence type="ECO:0000313" key="3">
    <source>
        <dbReference type="EMBL" id="KAF2281198.1"/>
    </source>
</evidence>
<organism evidence="3 4">
    <name type="scientific">Westerdykella ornata</name>
    <dbReference type="NCBI Taxonomy" id="318751"/>
    <lineage>
        <taxon>Eukaryota</taxon>
        <taxon>Fungi</taxon>
        <taxon>Dikarya</taxon>
        <taxon>Ascomycota</taxon>
        <taxon>Pezizomycotina</taxon>
        <taxon>Dothideomycetes</taxon>
        <taxon>Pleosporomycetidae</taxon>
        <taxon>Pleosporales</taxon>
        <taxon>Sporormiaceae</taxon>
        <taxon>Westerdykella</taxon>
    </lineage>
</organism>
<dbReference type="PANTHER" id="PTHR34502">
    <property type="entry name" value="DUF6594 DOMAIN-CONTAINING PROTEIN-RELATED"/>
    <property type="match status" value="1"/>
</dbReference>
<proteinExistence type="predicted"/>
<evidence type="ECO:0000313" key="4">
    <source>
        <dbReference type="Proteomes" id="UP000800097"/>
    </source>
</evidence>
<feature type="domain" description="DUF6594" evidence="2">
    <location>
        <begin position="28"/>
        <end position="280"/>
    </location>
</feature>
<dbReference type="InterPro" id="IPR046529">
    <property type="entry name" value="DUF6594"/>
</dbReference>
<dbReference type="PANTHER" id="PTHR34502:SF5">
    <property type="entry name" value="DUF6594 DOMAIN-CONTAINING PROTEIN"/>
    <property type="match status" value="1"/>
</dbReference>
<dbReference type="GeneID" id="54553714"/>
<dbReference type="RefSeq" id="XP_033658735.1">
    <property type="nucleotide sequence ID" value="XM_033800539.1"/>
</dbReference>
<dbReference type="EMBL" id="ML986484">
    <property type="protein sequence ID" value="KAF2281198.1"/>
    <property type="molecule type" value="Genomic_DNA"/>
</dbReference>
<feature type="transmembrane region" description="Helical" evidence="1">
    <location>
        <begin position="261"/>
        <end position="281"/>
    </location>
</feature>
<keyword evidence="1" id="KW-1133">Transmembrane helix</keyword>
<keyword evidence="1" id="KW-0472">Membrane</keyword>
<reference evidence="3" key="1">
    <citation type="journal article" date="2020" name="Stud. Mycol.">
        <title>101 Dothideomycetes genomes: a test case for predicting lifestyles and emergence of pathogens.</title>
        <authorList>
            <person name="Haridas S."/>
            <person name="Albert R."/>
            <person name="Binder M."/>
            <person name="Bloem J."/>
            <person name="Labutti K."/>
            <person name="Salamov A."/>
            <person name="Andreopoulos B."/>
            <person name="Baker S."/>
            <person name="Barry K."/>
            <person name="Bills G."/>
            <person name="Bluhm B."/>
            <person name="Cannon C."/>
            <person name="Castanera R."/>
            <person name="Culley D."/>
            <person name="Daum C."/>
            <person name="Ezra D."/>
            <person name="Gonzalez J."/>
            <person name="Henrissat B."/>
            <person name="Kuo A."/>
            <person name="Liang C."/>
            <person name="Lipzen A."/>
            <person name="Lutzoni F."/>
            <person name="Magnuson J."/>
            <person name="Mondo S."/>
            <person name="Nolan M."/>
            <person name="Ohm R."/>
            <person name="Pangilinan J."/>
            <person name="Park H.-J."/>
            <person name="Ramirez L."/>
            <person name="Alfaro M."/>
            <person name="Sun H."/>
            <person name="Tritt A."/>
            <person name="Yoshinaga Y."/>
            <person name="Zwiers L.-H."/>
            <person name="Turgeon B."/>
            <person name="Goodwin S."/>
            <person name="Spatafora J."/>
            <person name="Crous P."/>
            <person name="Grigoriev I."/>
        </authorList>
    </citation>
    <scope>NUCLEOTIDE SEQUENCE</scope>
    <source>
        <strain evidence="3">CBS 379.55</strain>
    </source>
</reference>
<evidence type="ECO:0000259" key="2">
    <source>
        <dbReference type="Pfam" id="PF20237"/>
    </source>
</evidence>
<accession>A0A6A6JZC7</accession>